<dbReference type="AlphaFoldDB" id="A0A4Y6PN51"/>
<evidence type="ECO:0000256" key="1">
    <source>
        <dbReference type="SAM" id="SignalP"/>
    </source>
</evidence>
<sequence>MSIVNRASGIVTSMVVCLVALSLASGCAADRKSAFKDGDQGKQTKVQGDFLQTLEKAESHWQNRKDRKELEKAISLWEKAVNMDAAGLSEQEKTDKKAEAYERLARAYYFLADSHIRLEGDDESANEEKMMNTFEKGVTAAENAIKLRDPDFAKKVAQGDAWMNHVKKADEAAIPGLYWYATNLGKWALLEGIATILARKDDIKATMEFICEKDEDFYYGACHRYFAVYWTKVPFSKDAAKAKKHFDKTLEIAPNYLATKVLMAENYAVLTEDKELYNKLVKEIMATPDDAVPAISAENHYEKMKAERLEKTVDDRFK</sequence>
<dbReference type="Proteomes" id="UP000315995">
    <property type="component" value="Chromosome"/>
</dbReference>
<keyword evidence="3" id="KW-1185">Reference proteome</keyword>
<dbReference type="InterPro" id="IPR038537">
    <property type="entry name" value="TatT_sf"/>
</dbReference>
<dbReference type="Pfam" id="PF16811">
    <property type="entry name" value="TAtT"/>
    <property type="match status" value="1"/>
</dbReference>
<evidence type="ECO:0000313" key="3">
    <source>
        <dbReference type="Proteomes" id="UP000315995"/>
    </source>
</evidence>
<dbReference type="OrthoDB" id="191213at2"/>
<proteinExistence type="predicted"/>
<name>A0A4Y6PN51_PERCE</name>
<dbReference type="EMBL" id="CP041186">
    <property type="protein sequence ID" value="QDG49659.1"/>
    <property type="molecule type" value="Genomic_DNA"/>
</dbReference>
<evidence type="ECO:0000313" key="2">
    <source>
        <dbReference type="EMBL" id="QDG49659.1"/>
    </source>
</evidence>
<accession>A0A4Y6PN51</accession>
<protein>
    <recommendedName>
        <fullName evidence="4">Tetratricopeptide repeat protein</fullName>
    </recommendedName>
</protein>
<evidence type="ECO:0008006" key="4">
    <source>
        <dbReference type="Google" id="ProtNLM"/>
    </source>
</evidence>
<dbReference type="Gene3D" id="1.25.40.920">
    <property type="entry name" value="TRAP transporter T-component"/>
    <property type="match status" value="1"/>
</dbReference>
<gene>
    <name evidence="2" type="ORF">FIV42_02555</name>
</gene>
<feature type="signal peptide" evidence="1">
    <location>
        <begin position="1"/>
        <end position="28"/>
    </location>
</feature>
<dbReference type="RefSeq" id="WP_141196156.1">
    <property type="nucleotide sequence ID" value="NZ_CP041186.1"/>
</dbReference>
<reference evidence="2 3" key="1">
    <citation type="submission" date="2019-06" db="EMBL/GenBank/DDBJ databases">
        <title>Persicimonas caeni gen. nov., sp. nov., a predatory bacterium isolated from solar saltern.</title>
        <authorList>
            <person name="Wang S."/>
        </authorList>
    </citation>
    <scope>NUCLEOTIDE SEQUENCE [LARGE SCALE GENOMIC DNA]</scope>
    <source>
        <strain evidence="2 3">YN101</strain>
    </source>
</reference>
<keyword evidence="1" id="KW-0732">Signal</keyword>
<dbReference type="InterPro" id="IPR031823">
    <property type="entry name" value="TatT"/>
</dbReference>
<feature type="chain" id="PRO_5030106101" description="Tetratricopeptide repeat protein" evidence="1">
    <location>
        <begin position="29"/>
        <end position="318"/>
    </location>
</feature>
<organism evidence="2 3">
    <name type="scientific">Persicimonas caeni</name>
    <dbReference type="NCBI Taxonomy" id="2292766"/>
    <lineage>
        <taxon>Bacteria</taxon>
        <taxon>Deltaproteobacteria</taxon>
        <taxon>Bradymonadales</taxon>
        <taxon>Bradymonadaceae</taxon>
        <taxon>Persicimonas</taxon>
    </lineage>
</organism>
<accession>A0A5B8XZ36</accession>
<dbReference type="PROSITE" id="PS51257">
    <property type="entry name" value="PROKAR_LIPOPROTEIN"/>
    <property type="match status" value="1"/>
</dbReference>